<dbReference type="EMBL" id="CAMKVN010000490">
    <property type="protein sequence ID" value="CAI2168480.1"/>
    <property type="molecule type" value="Genomic_DNA"/>
</dbReference>
<gene>
    <name evidence="2" type="ORF">FWILDA_LOCUS3602</name>
</gene>
<proteinExistence type="predicted"/>
<dbReference type="OrthoDB" id="3599883at2759"/>
<feature type="compositionally biased region" description="Low complexity" evidence="1">
    <location>
        <begin position="57"/>
        <end position="70"/>
    </location>
</feature>
<reference evidence="2" key="1">
    <citation type="submission" date="2022-08" db="EMBL/GenBank/DDBJ databases">
        <authorList>
            <person name="Kallberg Y."/>
            <person name="Tangrot J."/>
            <person name="Rosling A."/>
        </authorList>
    </citation>
    <scope>NUCLEOTIDE SEQUENCE</scope>
    <source>
        <strain evidence="2">Wild A</strain>
    </source>
</reference>
<dbReference type="InterPro" id="IPR024368">
    <property type="entry name" value="Ecl1/2/3"/>
</dbReference>
<protein>
    <submittedName>
        <fullName evidence="2">12504_t:CDS:1</fullName>
    </submittedName>
</protein>
<keyword evidence="3" id="KW-1185">Reference proteome</keyword>
<evidence type="ECO:0000313" key="2">
    <source>
        <dbReference type="EMBL" id="CAI2168480.1"/>
    </source>
</evidence>
<sequence length="112" mass="13089">MDLSWCPVCDKHTFAVENLYCSEACRKKDKLSTLNEKCCYDFPRCSSRKPYQYPFYSPNHSPESSPSSSPMLHPTHNTTSYETSPTDLLLYENHNYSYYNSTHSLIMKIQKK</sequence>
<dbReference type="AlphaFoldDB" id="A0A9W4SHF9"/>
<name>A0A9W4SHF9_9GLOM</name>
<feature type="region of interest" description="Disordered" evidence="1">
    <location>
        <begin position="56"/>
        <end position="83"/>
    </location>
</feature>
<evidence type="ECO:0000256" key="1">
    <source>
        <dbReference type="SAM" id="MobiDB-lite"/>
    </source>
</evidence>
<evidence type="ECO:0000313" key="3">
    <source>
        <dbReference type="Proteomes" id="UP001153678"/>
    </source>
</evidence>
<dbReference type="Proteomes" id="UP001153678">
    <property type="component" value="Unassembled WGS sequence"/>
</dbReference>
<organism evidence="2 3">
    <name type="scientific">Funneliformis geosporum</name>
    <dbReference type="NCBI Taxonomy" id="1117311"/>
    <lineage>
        <taxon>Eukaryota</taxon>
        <taxon>Fungi</taxon>
        <taxon>Fungi incertae sedis</taxon>
        <taxon>Mucoromycota</taxon>
        <taxon>Glomeromycotina</taxon>
        <taxon>Glomeromycetes</taxon>
        <taxon>Glomerales</taxon>
        <taxon>Glomeraceae</taxon>
        <taxon>Funneliformis</taxon>
    </lineage>
</organism>
<accession>A0A9W4SHF9</accession>
<dbReference type="Pfam" id="PF12855">
    <property type="entry name" value="Ecl1"/>
    <property type="match status" value="1"/>
</dbReference>
<comment type="caution">
    <text evidence="2">The sequence shown here is derived from an EMBL/GenBank/DDBJ whole genome shotgun (WGS) entry which is preliminary data.</text>
</comment>